<feature type="transmembrane region" description="Helical" evidence="1">
    <location>
        <begin position="34"/>
        <end position="57"/>
    </location>
</feature>
<keyword evidence="1" id="KW-0472">Membrane</keyword>
<keyword evidence="3" id="KW-1185">Reference proteome</keyword>
<comment type="caution">
    <text evidence="2">The sequence shown here is derived from an EMBL/GenBank/DDBJ whole genome shotgun (WGS) entry which is preliminary data.</text>
</comment>
<organism evidence="2 3">
    <name type="scientific">Camelimonas lactis</name>
    <dbReference type="NCBI Taxonomy" id="659006"/>
    <lineage>
        <taxon>Bacteria</taxon>
        <taxon>Pseudomonadati</taxon>
        <taxon>Pseudomonadota</taxon>
        <taxon>Alphaproteobacteria</taxon>
        <taxon>Hyphomicrobiales</taxon>
        <taxon>Chelatococcaceae</taxon>
        <taxon>Camelimonas</taxon>
    </lineage>
</organism>
<feature type="transmembrane region" description="Helical" evidence="1">
    <location>
        <begin position="129"/>
        <end position="149"/>
    </location>
</feature>
<feature type="transmembrane region" description="Helical" evidence="1">
    <location>
        <begin position="77"/>
        <end position="97"/>
    </location>
</feature>
<dbReference type="Pfam" id="PF19660">
    <property type="entry name" value="DUF6163"/>
    <property type="match status" value="1"/>
</dbReference>
<evidence type="ECO:0008006" key="4">
    <source>
        <dbReference type="Google" id="ProtNLM"/>
    </source>
</evidence>
<dbReference type="AlphaFoldDB" id="A0A4R2GU58"/>
<name>A0A4R2GU58_9HYPH</name>
<feature type="transmembrane region" description="Helical" evidence="1">
    <location>
        <begin position="104"/>
        <end position="123"/>
    </location>
</feature>
<dbReference type="EMBL" id="SLWL01000004">
    <property type="protein sequence ID" value="TCO14189.1"/>
    <property type="molecule type" value="Genomic_DNA"/>
</dbReference>
<protein>
    <recommendedName>
        <fullName evidence="4">Transmembrane protein</fullName>
    </recommendedName>
</protein>
<dbReference type="InterPro" id="IPR046161">
    <property type="entry name" value="DUF6163"/>
</dbReference>
<reference evidence="2 3" key="1">
    <citation type="submission" date="2019-03" db="EMBL/GenBank/DDBJ databases">
        <title>Genomic Encyclopedia of Type Strains, Phase IV (KMG-IV): sequencing the most valuable type-strain genomes for metagenomic binning, comparative biology and taxonomic classification.</title>
        <authorList>
            <person name="Goeker M."/>
        </authorList>
    </citation>
    <scope>NUCLEOTIDE SEQUENCE [LARGE SCALE GENOMIC DNA]</scope>
    <source>
        <strain evidence="2 3">DSM 22958</strain>
    </source>
</reference>
<evidence type="ECO:0000313" key="3">
    <source>
        <dbReference type="Proteomes" id="UP000294881"/>
    </source>
</evidence>
<gene>
    <name evidence="2" type="ORF">EV666_104142</name>
</gene>
<keyword evidence="1" id="KW-1133">Transmembrane helix</keyword>
<sequence length="153" mass="16655">MPVAAQGEETRTEGGRAGGVLEALRASPLPRVRWGLILVWFLRLMAVLWMMMGLLAWADILGLTPSPVPFEDRGLGAQAVVVYFAVFNLVAAVGLWLTSTWGGIMWLLALMSHMIMAIFLPQVVASGVFTVAMFGVLAVLYLVISWLAAHDQE</sequence>
<keyword evidence="1" id="KW-0812">Transmembrane</keyword>
<evidence type="ECO:0000313" key="2">
    <source>
        <dbReference type="EMBL" id="TCO14189.1"/>
    </source>
</evidence>
<evidence type="ECO:0000256" key="1">
    <source>
        <dbReference type="SAM" id="Phobius"/>
    </source>
</evidence>
<proteinExistence type="predicted"/>
<dbReference type="Proteomes" id="UP000294881">
    <property type="component" value="Unassembled WGS sequence"/>
</dbReference>
<accession>A0A4R2GU58</accession>